<dbReference type="Proteomes" id="UP000595278">
    <property type="component" value="Chromosome"/>
</dbReference>
<dbReference type="RefSeq" id="WP_201092350.1">
    <property type="nucleotide sequence ID" value="NZ_CP067393.1"/>
</dbReference>
<dbReference type="AlphaFoldDB" id="A0A974NF80"/>
<accession>A0A974NF80</accession>
<evidence type="ECO:0000313" key="3">
    <source>
        <dbReference type="Proteomes" id="UP000595278"/>
    </source>
</evidence>
<dbReference type="PANTHER" id="PTHR30383">
    <property type="entry name" value="THIOESTERASE 1/PROTEASE 1/LYSOPHOSPHOLIPASE L1"/>
    <property type="match status" value="1"/>
</dbReference>
<dbReference type="InterPro" id="IPR051532">
    <property type="entry name" value="Ester_Hydrolysis_Enzymes"/>
</dbReference>
<dbReference type="SUPFAM" id="SSF52266">
    <property type="entry name" value="SGNH hydrolase"/>
    <property type="match status" value="1"/>
</dbReference>
<dbReference type="Gene3D" id="3.40.50.1110">
    <property type="entry name" value="SGNH hydrolase"/>
    <property type="match status" value="1"/>
</dbReference>
<protein>
    <recommendedName>
        <fullName evidence="1">SGNH hydrolase-type esterase domain-containing protein</fullName>
    </recommendedName>
</protein>
<dbReference type="PANTHER" id="PTHR30383:SF24">
    <property type="entry name" value="THIOESTERASE 1_PROTEASE 1_LYSOPHOSPHOLIPASE L1"/>
    <property type="match status" value="1"/>
</dbReference>
<keyword evidence="3" id="KW-1185">Reference proteome</keyword>
<reference evidence="2 3" key="1">
    <citation type="submission" date="2021-01" db="EMBL/GenBank/DDBJ databases">
        <title>Entomomonas sp. F2A isolated from a house cricket (Acheta domesticus).</title>
        <authorList>
            <person name="Spergser J."/>
            <person name="Busse H.-J."/>
        </authorList>
    </citation>
    <scope>NUCLEOTIDE SEQUENCE [LARGE SCALE GENOMIC DNA]</scope>
    <source>
        <strain evidence="2 3">F2A</strain>
    </source>
</reference>
<feature type="domain" description="SGNH hydrolase-type esterase" evidence="1">
    <location>
        <begin position="7"/>
        <end position="166"/>
    </location>
</feature>
<sequence>MTKTILCLGDSLTKGYGSTETKFTYPSHLKEVLKSFGSYNIINAGVIGDTSIGALNRIDGLLRTYQPYLVITCIGTNDMLLNTNPAVTKSNIISICNKVSQFGARNLLLGVPNWFNGVPITVAVDHPMYAEIGQQLGIYVQTGGLALYESDSMWRFDNVHLNNFGYMGWSYYVGQAMNYGGLL</sequence>
<organism evidence="2 3">
    <name type="scientific">Entomomonas asaccharolytica</name>
    <dbReference type="NCBI Taxonomy" id="2785331"/>
    <lineage>
        <taxon>Bacteria</taxon>
        <taxon>Pseudomonadati</taxon>
        <taxon>Pseudomonadota</taxon>
        <taxon>Gammaproteobacteria</taxon>
        <taxon>Pseudomonadales</taxon>
        <taxon>Pseudomonadaceae</taxon>
        <taxon>Entomomonas</taxon>
    </lineage>
</organism>
<proteinExistence type="predicted"/>
<dbReference type="InterPro" id="IPR036514">
    <property type="entry name" value="SGNH_hydro_sf"/>
</dbReference>
<gene>
    <name evidence="2" type="ORF">JHT90_14570</name>
</gene>
<dbReference type="GO" id="GO:0004622">
    <property type="term" value="F:phosphatidylcholine lysophospholipase activity"/>
    <property type="evidence" value="ECO:0007669"/>
    <property type="project" value="TreeGrafter"/>
</dbReference>
<dbReference type="InterPro" id="IPR013830">
    <property type="entry name" value="SGNH_hydro"/>
</dbReference>
<evidence type="ECO:0000313" key="2">
    <source>
        <dbReference type="EMBL" id="QQP85573.1"/>
    </source>
</evidence>
<dbReference type="Pfam" id="PF13472">
    <property type="entry name" value="Lipase_GDSL_2"/>
    <property type="match status" value="1"/>
</dbReference>
<name>A0A974NF80_9GAMM</name>
<dbReference type="EMBL" id="CP067393">
    <property type="protein sequence ID" value="QQP85573.1"/>
    <property type="molecule type" value="Genomic_DNA"/>
</dbReference>
<dbReference type="KEGG" id="eaz:JHT90_14570"/>
<evidence type="ECO:0000259" key="1">
    <source>
        <dbReference type="Pfam" id="PF13472"/>
    </source>
</evidence>